<protein>
    <submittedName>
        <fullName evidence="2">Uncharacterized protein</fullName>
    </submittedName>
</protein>
<accession>A0AA43S5Z0</accession>
<keyword evidence="1" id="KW-0472">Membrane</keyword>
<proteinExistence type="predicted"/>
<feature type="transmembrane region" description="Helical" evidence="1">
    <location>
        <begin position="51"/>
        <end position="68"/>
    </location>
</feature>
<evidence type="ECO:0000256" key="1">
    <source>
        <dbReference type="SAM" id="Phobius"/>
    </source>
</evidence>
<name>A0AA43S5Z0_9BURK</name>
<sequence>MSDDNDSGGIIGTIISVLILAAIWPYLLALLGIYIANMVVLAMLTWIAENWILTISFIAGILAIYCIFKYKLISKAWKYVFAKAQPNAIEVRLNDLPGSTERKFIPSTNLYCYWCTKKLGIKAWEKDSKYYCQSCQEKLQKPNVPSHSR</sequence>
<dbReference type="RefSeq" id="WP_280757055.1">
    <property type="nucleotide sequence ID" value="NZ_JARXXW010000007.1"/>
</dbReference>
<feature type="transmembrane region" description="Helical" evidence="1">
    <location>
        <begin position="12"/>
        <end position="45"/>
    </location>
</feature>
<evidence type="ECO:0000313" key="3">
    <source>
        <dbReference type="Proteomes" id="UP001161160"/>
    </source>
</evidence>
<gene>
    <name evidence="2" type="ORF">M2127_002149</name>
</gene>
<dbReference type="Proteomes" id="UP001161160">
    <property type="component" value="Unassembled WGS sequence"/>
</dbReference>
<dbReference type="AlphaFoldDB" id="A0AA43S5Z0"/>
<keyword evidence="1" id="KW-0812">Transmembrane</keyword>
<dbReference type="EMBL" id="JARXYA010000015">
    <property type="protein sequence ID" value="MDH6504820.1"/>
    <property type="molecule type" value="Genomic_DNA"/>
</dbReference>
<keyword evidence="1" id="KW-1133">Transmembrane helix</keyword>
<evidence type="ECO:0000313" key="2">
    <source>
        <dbReference type="EMBL" id="MDH6504820.1"/>
    </source>
</evidence>
<comment type="caution">
    <text evidence="2">The sequence shown here is derived from an EMBL/GenBank/DDBJ whole genome shotgun (WGS) entry which is preliminary data.</text>
</comment>
<organism evidence="2 3">
    <name type="scientific">Polynucleobacter sphagniphilus</name>
    <dbReference type="NCBI Taxonomy" id="1743169"/>
    <lineage>
        <taxon>Bacteria</taxon>
        <taxon>Pseudomonadati</taxon>
        <taxon>Pseudomonadota</taxon>
        <taxon>Betaproteobacteria</taxon>
        <taxon>Burkholderiales</taxon>
        <taxon>Burkholderiaceae</taxon>
        <taxon>Polynucleobacter</taxon>
    </lineage>
</organism>
<reference evidence="2" key="1">
    <citation type="submission" date="2023-04" db="EMBL/GenBank/DDBJ databases">
        <title>Genome Encyclopedia of Bacteria and Archaea VI: Functional Genomics of Type Strains.</title>
        <authorList>
            <person name="Whitman W."/>
        </authorList>
    </citation>
    <scope>NUCLEOTIDE SEQUENCE</scope>
    <source>
        <strain evidence="2">Enz.4-51</strain>
    </source>
</reference>
<keyword evidence="3" id="KW-1185">Reference proteome</keyword>